<comment type="similarity">
    <text evidence="1">Belongs to the thioredoxin family. DsbA subfamily.</text>
</comment>
<dbReference type="PROSITE" id="PS51352">
    <property type="entry name" value="THIOREDOXIN_2"/>
    <property type="match status" value="1"/>
</dbReference>
<evidence type="ECO:0000256" key="5">
    <source>
        <dbReference type="ARBA" id="ARBA00023284"/>
    </source>
</evidence>
<dbReference type="InterPro" id="IPR036249">
    <property type="entry name" value="Thioredoxin-like_sf"/>
</dbReference>
<sequence length="286" mass="30288">MPTSSRSSTRPSSSSSAASGRPRKGVLIGVLIAVVALLAGWLSQYAVSGNSSDDGGSGSHSASGNATEEDRSENTAAGDPALLKLARRDADDPFARGDADAPVVMIEYADFGCSFCGKFARDTEPKLVDKYVKKGVLRIEWRNFPVFGAGSERAALAGWAAGEQGRFWQFYEAVYADKGNEKNSFTDAHLHEIAREAGVKDLDRFDRDRASKAAEKLLDKDRTEAYGLGAAATPAFLVNGRPIAGAQPDKVFTDTIEQAAAAAEKTGKGDKAGMDDAKSGKDAERD</sequence>
<evidence type="ECO:0000256" key="7">
    <source>
        <dbReference type="SAM" id="Phobius"/>
    </source>
</evidence>
<dbReference type="PANTHER" id="PTHR13887:SF14">
    <property type="entry name" value="DISULFIDE BOND FORMATION PROTEIN D"/>
    <property type="match status" value="1"/>
</dbReference>
<keyword evidence="5" id="KW-0676">Redox-active center</keyword>
<feature type="compositionally biased region" description="Basic and acidic residues" evidence="6">
    <location>
        <begin position="265"/>
        <end position="286"/>
    </location>
</feature>
<feature type="transmembrane region" description="Helical" evidence="7">
    <location>
        <begin position="25"/>
        <end position="42"/>
    </location>
</feature>
<evidence type="ECO:0000256" key="2">
    <source>
        <dbReference type="ARBA" id="ARBA00022729"/>
    </source>
</evidence>
<keyword evidence="7" id="KW-1133">Transmembrane helix</keyword>
<evidence type="ECO:0000256" key="3">
    <source>
        <dbReference type="ARBA" id="ARBA00023002"/>
    </source>
</evidence>
<dbReference type="Gene3D" id="3.40.30.10">
    <property type="entry name" value="Glutaredoxin"/>
    <property type="match status" value="1"/>
</dbReference>
<dbReference type="EMBL" id="RCIY01000065">
    <property type="protein sequence ID" value="TGG81661.1"/>
    <property type="molecule type" value="Genomic_DNA"/>
</dbReference>
<dbReference type="GeneID" id="75182359"/>
<evidence type="ECO:0000256" key="4">
    <source>
        <dbReference type="ARBA" id="ARBA00023157"/>
    </source>
</evidence>
<comment type="caution">
    <text evidence="8">The sequence shown here is derived from an EMBL/GenBank/DDBJ whole genome shotgun (WGS) entry which is preliminary data.</text>
</comment>
<accession>A0A6C1C5I3</accession>
<keyword evidence="4" id="KW-1015">Disulfide bond</keyword>
<feature type="region of interest" description="Disordered" evidence="6">
    <location>
        <begin position="50"/>
        <end position="79"/>
    </location>
</feature>
<keyword evidence="7" id="KW-0812">Transmembrane</keyword>
<dbReference type="Proteomes" id="UP000298111">
    <property type="component" value="Unassembled WGS sequence"/>
</dbReference>
<dbReference type="GO" id="GO:0016491">
    <property type="term" value="F:oxidoreductase activity"/>
    <property type="evidence" value="ECO:0007669"/>
    <property type="project" value="UniProtKB-KW"/>
</dbReference>
<dbReference type="SUPFAM" id="SSF52833">
    <property type="entry name" value="Thioredoxin-like"/>
    <property type="match status" value="1"/>
</dbReference>
<organism evidence="8 9">
    <name type="scientific">Streptomyces albus</name>
    <dbReference type="NCBI Taxonomy" id="1888"/>
    <lineage>
        <taxon>Bacteria</taxon>
        <taxon>Bacillati</taxon>
        <taxon>Actinomycetota</taxon>
        <taxon>Actinomycetes</taxon>
        <taxon>Kitasatosporales</taxon>
        <taxon>Streptomycetaceae</taxon>
        <taxon>Streptomyces</taxon>
    </lineage>
</organism>
<evidence type="ECO:0000313" key="9">
    <source>
        <dbReference type="Proteomes" id="UP000298111"/>
    </source>
</evidence>
<evidence type="ECO:0000256" key="1">
    <source>
        <dbReference type="ARBA" id="ARBA00005791"/>
    </source>
</evidence>
<feature type="region of interest" description="Disordered" evidence="6">
    <location>
        <begin position="1"/>
        <end position="21"/>
    </location>
</feature>
<keyword evidence="3" id="KW-0560">Oxidoreductase</keyword>
<evidence type="ECO:0000313" key="8">
    <source>
        <dbReference type="EMBL" id="TGG81661.1"/>
    </source>
</evidence>
<dbReference type="Pfam" id="PF13462">
    <property type="entry name" value="Thioredoxin_4"/>
    <property type="match status" value="1"/>
</dbReference>
<protein>
    <submittedName>
        <fullName evidence="8">Disulfide bond formation protein DsbA</fullName>
    </submittedName>
</protein>
<proteinExistence type="inferred from homology"/>
<feature type="compositionally biased region" description="Low complexity" evidence="6">
    <location>
        <begin position="50"/>
        <end position="66"/>
    </location>
</feature>
<gene>
    <name evidence="8" type="ORF">D8771_19965</name>
</gene>
<dbReference type="InterPro" id="IPR013766">
    <property type="entry name" value="Thioredoxin_domain"/>
</dbReference>
<reference evidence="8 9" key="1">
    <citation type="submission" date="2018-10" db="EMBL/GenBank/DDBJ databases">
        <title>Isolation of pseudouridimycin from Streptomyces albus DSM 40763.</title>
        <authorList>
            <person name="Rosenqvist P."/>
            <person name="Metsae-Ketelae M."/>
            <person name="Virta P."/>
        </authorList>
    </citation>
    <scope>NUCLEOTIDE SEQUENCE [LARGE SCALE GENOMIC DNA]</scope>
    <source>
        <strain evidence="8 9">DSM 40763</strain>
    </source>
</reference>
<dbReference type="RefSeq" id="WP_135567239.1">
    <property type="nucleotide sequence ID" value="NZ_BNEJ01000020.1"/>
</dbReference>
<evidence type="ECO:0000256" key="6">
    <source>
        <dbReference type="SAM" id="MobiDB-lite"/>
    </source>
</evidence>
<dbReference type="AlphaFoldDB" id="A0A6C1C5I3"/>
<name>A0A6C1C5I3_9ACTN</name>
<dbReference type="PANTHER" id="PTHR13887">
    <property type="entry name" value="GLUTATHIONE S-TRANSFERASE KAPPA"/>
    <property type="match status" value="1"/>
</dbReference>
<feature type="region of interest" description="Disordered" evidence="6">
    <location>
        <begin position="262"/>
        <end position="286"/>
    </location>
</feature>
<dbReference type="InterPro" id="IPR012336">
    <property type="entry name" value="Thioredoxin-like_fold"/>
</dbReference>
<keyword evidence="2" id="KW-0732">Signal</keyword>
<keyword evidence="7" id="KW-0472">Membrane</keyword>